<dbReference type="Proteomes" id="UP000324091">
    <property type="component" value="Chromosome 13"/>
</dbReference>
<protein>
    <submittedName>
        <fullName evidence="2">Uncharacterized protein</fullName>
    </submittedName>
</protein>
<comment type="caution">
    <text evidence="2">The sequence shown here is derived from an EMBL/GenBank/DDBJ whole genome shotgun (WGS) entry which is preliminary data.</text>
</comment>
<feature type="compositionally biased region" description="Polar residues" evidence="1">
    <location>
        <begin position="24"/>
        <end position="35"/>
    </location>
</feature>
<name>A0A5C6P8M2_9TELE</name>
<feature type="region of interest" description="Disordered" evidence="1">
    <location>
        <begin position="1"/>
        <end position="37"/>
    </location>
</feature>
<dbReference type="EMBL" id="RHFK02000005">
    <property type="protein sequence ID" value="TWW76164.1"/>
    <property type="molecule type" value="Genomic_DNA"/>
</dbReference>
<organism evidence="2 3">
    <name type="scientific">Takifugu flavidus</name>
    <name type="common">sansaifugu</name>
    <dbReference type="NCBI Taxonomy" id="433684"/>
    <lineage>
        <taxon>Eukaryota</taxon>
        <taxon>Metazoa</taxon>
        <taxon>Chordata</taxon>
        <taxon>Craniata</taxon>
        <taxon>Vertebrata</taxon>
        <taxon>Euteleostomi</taxon>
        <taxon>Actinopterygii</taxon>
        <taxon>Neopterygii</taxon>
        <taxon>Teleostei</taxon>
        <taxon>Neoteleostei</taxon>
        <taxon>Acanthomorphata</taxon>
        <taxon>Eupercaria</taxon>
        <taxon>Tetraodontiformes</taxon>
        <taxon>Tetradontoidea</taxon>
        <taxon>Tetraodontidae</taxon>
        <taxon>Takifugu</taxon>
    </lineage>
</organism>
<evidence type="ECO:0000313" key="3">
    <source>
        <dbReference type="Proteomes" id="UP000324091"/>
    </source>
</evidence>
<evidence type="ECO:0000313" key="2">
    <source>
        <dbReference type="EMBL" id="TWW76164.1"/>
    </source>
</evidence>
<dbReference type="AlphaFoldDB" id="A0A5C6P8M2"/>
<evidence type="ECO:0000256" key="1">
    <source>
        <dbReference type="SAM" id="MobiDB-lite"/>
    </source>
</evidence>
<accession>A0A5C6P8M2</accession>
<reference evidence="2 3" key="1">
    <citation type="submission" date="2019-04" db="EMBL/GenBank/DDBJ databases">
        <title>Chromosome genome assembly for Takifugu flavidus.</title>
        <authorList>
            <person name="Xiao S."/>
        </authorList>
    </citation>
    <scope>NUCLEOTIDE SEQUENCE [LARGE SCALE GENOMIC DNA]</scope>
    <source>
        <strain evidence="2">HTHZ2018</strain>
        <tissue evidence="2">Muscle</tissue>
    </source>
</reference>
<keyword evidence="3" id="KW-1185">Reference proteome</keyword>
<proteinExistence type="predicted"/>
<gene>
    <name evidence="2" type="ORF">D4764_13G0008260</name>
</gene>
<sequence>MLRAAEDGVSSSAGGGSKHDPWINVQTSERFSTSRVPADSSRYPATILVTLDPATILARLGCWRQRHPDPFVDPPQKRKMKVLRSMWHMSLRGG</sequence>